<proteinExistence type="predicted"/>
<dbReference type="RefSeq" id="WP_166520391.1">
    <property type="nucleotide sequence ID" value="NZ_JAAABJ010000642.1"/>
</dbReference>
<name>A0A845PZ07_9FLAO</name>
<dbReference type="PANTHER" id="PTHR47129:SF1">
    <property type="entry name" value="NMRA-LIKE DOMAIN-CONTAINING PROTEIN"/>
    <property type="match status" value="1"/>
</dbReference>
<dbReference type="Gene3D" id="3.40.50.720">
    <property type="entry name" value="NAD(P)-binding Rossmann-like Domain"/>
    <property type="match status" value="1"/>
</dbReference>
<evidence type="ECO:0000259" key="1">
    <source>
        <dbReference type="Pfam" id="PF13460"/>
    </source>
</evidence>
<dbReference type="Proteomes" id="UP000553459">
    <property type="component" value="Unassembled WGS sequence"/>
</dbReference>
<dbReference type="AlphaFoldDB" id="A0A845PZ07"/>
<keyword evidence="3" id="KW-1185">Reference proteome</keyword>
<dbReference type="InterPro" id="IPR016040">
    <property type="entry name" value="NAD(P)-bd_dom"/>
</dbReference>
<sequence>MEQIKIGVTGATGQLGRKVIENLKKEVDASQIVALVRHPEKAQDLGVEARAFDYDHPEQICEALKGISKLLLISSNEIGKRFPQHKNVIDGAKKAGVSSIAYTSLLRTDISPLGLAAEHKETEHYLKSCGLDYTLLRNGWYIENYTASLSGVLQSGAVYGSAGNGKISAATRNDYAKAAVRVLTGEGHKNKIYELGGNAFTMSDYAAEISKQSGKDIQYIDLSVEEYAKVLEEKAHMPAPTAQFFASVDAEVNNGALETNDNRLAELIGGHLESLGDAVKAALLSIQ</sequence>
<dbReference type="Pfam" id="PF13460">
    <property type="entry name" value="NAD_binding_10"/>
    <property type="match status" value="1"/>
</dbReference>
<organism evidence="2 3">
    <name type="scientific">Elizabethkingia argenteiflava</name>
    <dbReference type="NCBI Taxonomy" id="2681556"/>
    <lineage>
        <taxon>Bacteria</taxon>
        <taxon>Pseudomonadati</taxon>
        <taxon>Bacteroidota</taxon>
        <taxon>Flavobacteriia</taxon>
        <taxon>Flavobacteriales</taxon>
        <taxon>Weeksellaceae</taxon>
        <taxon>Elizabethkingia</taxon>
    </lineage>
</organism>
<reference evidence="2 3" key="1">
    <citation type="submission" date="2019-11" db="EMBL/GenBank/DDBJ databases">
        <title>Characterization of Elizabethkingia argenteiflava sp. nov., isolated from inner surface of Soybean Pods.</title>
        <authorList>
            <person name="Mo S."/>
        </authorList>
    </citation>
    <scope>NUCLEOTIDE SEQUENCE [LARGE SCALE GENOMIC DNA]</scope>
    <source>
        <strain evidence="2 3">YB22</strain>
    </source>
</reference>
<dbReference type="CDD" id="cd05269">
    <property type="entry name" value="TMR_SDR_a"/>
    <property type="match status" value="1"/>
</dbReference>
<dbReference type="SUPFAM" id="SSF51735">
    <property type="entry name" value="NAD(P)-binding Rossmann-fold domains"/>
    <property type="match status" value="1"/>
</dbReference>
<protein>
    <submittedName>
        <fullName evidence="2">NAD(P)H-binding protein</fullName>
    </submittedName>
</protein>
<dbReference type="InterPro" id="IPR036291">
    <property type="entry name" value="NAD(P)-bd_dom_sf"/>
</dbReference>
<comment type="caution">
    <text evidence="2">The sequence shown here is derived from an EMBL/GenBank/DDBJ whole genome shotgun (WGS) entry which is preliminary data.</text>
</comment>
<gene>
    <name evidence="2" type="ORF">GNY06_12415</name>
</gene>
<evidence type="ECO:0000313" key="3">
    <source>
        <dbReference type="Proteomes" id="UP000553459"/>
    </source>
</evidence>
<accession>A0A845PZ07</accession>
<evidence type="ECO:0000313" key="2">
    <source>
        <dbReference type="EMBL" id="NAW52141.1"/>
    </source>
</evidence>
<dbReference type="InterPro" id="IPR052718">
    <property type="entry name" value="NmrA-type_oxidoreductase"/>
</dbReference>
<feature type="domain" description="NAD(P)-binding" evidence="1">
    <location>
        <begin position="10"/>
        <end position="184"/>
    </location>
</feature>
<dbReference type="EMBL" id="JAAABJ010000642">
    <property type="protein sequence ID" value="NAW52141.1"/>
    <property type="molecule type" value="Genomic_DNA"/>
</dbReference>
<dbReference type="Gene3D" id="3.90.25.10">
    <property type="entry name" value="UDP-galactose 4-epimerase, domain 1"/>
    <property type="match status" value="1"/>
</dbReference>
<dbReference type="PANTHER" id="PTHR47129">
    <property type="entry name" value="QUINONE OXIDOREDUCTASE 2"/>
    <property type="match status" value="1"/>
</dbReference>